<reference evidence="4 5" key="1">
    <citation type="journal article" date="2024" name="BMC Genomics">
        <title>Genome assembly of redclaw crayfish (Cherax quadricarinatus) provides insights into its immune adaptation and hypoxia tolerance.</title>
        <authorList>
            <person name="Liu Z."/>
            <person name="Zheng J."/>
            <person name="Li H."/>
            <person name="Fang K."/>
            <person name="Wang S."/>
            <person name="He J."/>
            <person name="Zhou D."/>
            <person name="Weng S."/>
            <person name="Chi M."/>
            <person name="Gu Z."/>
            <person name="He J."/>
            <person name="Li F."/>
            <person name="Wang M."/>
        </authorList>
    </citation>
    <scope>NUCLEOTIDE SEQUENCE [LARGE SCALE GENOMIC DNA]</scope>
    <source>
        <strain evidence="4">ZL_2023a</strain>
    </source>
</reference>
<dbReference type="EMBL" id="JARKIK010000066">
    <property type="protein sequence ID" value="KAK8729981.1"/>
    <property type="molecule type" value="Genomic_DNA"/>
</dbReference>
<dbReference type="GO" id="GO:0005576">
    <property type="term" value="C:extracellular region"/>
    <property type="evidence" value="ECO:0007669"/>
    <property type="project" value="InterPro"/>
</dbReference>
<feature type="domain" description="Chitin-binding type-2" evidence="3">
    <location>
        <begin position="78"/>
        <end position="149"/>
    </location>
</feature>
<organism evidence="4 5">
    <name type="scientific">Cherax quadricarinatus</name>
    <name type="common">Australian red claw crayfish</name>
    <dbReference type="NCBI Taxonomy" id="27406"/>
    <lineage>
        <taxon>Eukaryota</taxon>
        <taxon>Metazoa</taxon>
        <taxon>Ecdysozoa</taxon>
        <taxon>Arthropoda</taxon>
        <taxon>Crustacea</taxon>
        <taxon>Multicrustacea</taxon>
        <taxon>Malacostraca</taxon>
        <taxon>Eumalacostraca</taxon>
        <taxon>Eucarida</taxon>
        <taxon>Decapoda</taxon>
        <taxon>Pleocyemata</taxon>
        <taxon>Astacidea</taxon>
        <taxon>Parastacoidea</taxon>
        <taxon>Parastacidae</taxon>
        <taxon>Cherax</taxon>
    </lineage>
</organism>
<feature type="compositionally biased region" description="Low complexity" evidence="1">
    <location>
        <begin position="194"/>
        <end position="215"/>
    </location>
</feature>
<dbReference type="PROSITE" id="PS50940">
    <property type="entry name" value="CHIT_BIND_II"/>
    <property type="match status" value="1"/>
</dbReference>
<dbReference type="PANTHER" id="PTHR22933">
    <property type="entry name" value="FI18007P1-RELATED"/>
    <property type="match status" value="1"/>
</dbReference>
<dbReference type="AlphaFoldDB" id="A0AAW0WSS2"/>
<dbReference type="Pfam" id="PF01607">
    <property type="entry name" value="CBM_14"/>
    <property type="match status" value="1"/>
</dbReference>
<dbReference type="PANTHER" id="PTHR22933:SF43">
    <property type="entry name" value="LP10131P"/>
    <property type="match status" value="1"/>
</dbReference>
<gene>
    <name evidence="4" type="ORF">OTU49_008418</name>
</gene>
<sequence length="262" mass="29311">MTLLILTVCLLTGCWVSGAPSIPYLRESRRLYTETIATSVISSAPPGARLFSAKGDLPPLINRLVQNATNIRRNIVDTFRCDGRVYGYYADQDNECQIFHICVPMEQLFPDLYDAHDIYQFSFICPAYTIFTQDAMVCAWVDMAFPCSEAHLLYDRNNHFFVVPAEEVYRENSVTTTALVSTPEPVLLRTASVPSSTLSTTELPKPLTPETLLPEALPPKTPQPETQLPSKTPQPETQLPPKTPQPETLQPETQLPPETQLQ</sequence>
<feature type="compositionally biased region" description="Polar residues" evidence="1">
    <location>
        <begin position="223"/>
        <end position="237"/>
    </location>
</feature>
<evidence type="ECO:0000256" key="1">
    <source>
        <dbReference type="SAM" id="MobiDB-lite"/>
    </source>
</evidence>
<feature type="signal peptide" evidence="2">
    <location>
        <begin position="1"/>
        <end position="18"/>
    </location>
</feature>
<feature type="compositionally biased region" description="Polar residues" evidence="1">
    <location>
        <begin position="245"/>
        <end position="262"/>
    </location>
</feature>
<feature type="region of interest" description="Disordered" evidence="1">
    <location>
        <begin position="191"/>
        <end position="262"/>
    </location>
</feature>
<evidence type="ECO:0000313" key="4">
    <source>
        <dbReference type="EMBL" id="KAK8729981.1"/>
    </source>
</evidence>
<keyword evidence="2" id="KW-0732">Signal</keyword>
<dbReference type="GO" id="GO:0008061">
    <property type="term" value="F:chitin binding"/>
    <property type="evidence" value="ECO:0007669"/>
    <property type="project" value="InterPro"/>
</dbReference>
<dbReference type="InterPro" id="IPR002557">
    <property type="entry name" value="Chitin-bd_dom"/>
</dbReference>
<feature type="chain" id="PRO_5043609431" description="Chitin-binding type-2 domain-containing protein" evidence="2">
    <location>
        <begin position="19"/>
        <end position="262"/>
    </location>
</feature>
<dbReference type="InterPro" id="IPR052976">
    <property type="entry name" value="Scoloptoxin-like"/>
</dbReference>
<proteinExistence type="predicted"/>
<comment type="caution">
    <text evidence="4">The sequence shown here is derived from an EMBL/GenBank/DDBJ whole genome shotgun (WGS) entry which is preliminary data.</text>
</comment>
<name>A0AAW0WSS2_CHEQU</name>
<evidence type="ECO:0000256" key="2">
    <source>
        <dbReference type="SAM" id="SignalP"/>
    </source>
</evidence>
<keyword evidence="5" id="KW-1185">Reference proteome</keyword>
<evidence type="ECO:0000313" key="5">
    <source>
        <dbReference type="Proteomes" id="UP001445076"/>
    </source>
</evidence>
<protein>
    <recommendedName>
        <fullName evidence="3">Chitin-binding type-2 domain-containing protein</fullName>
    </recommendedName>
</protein>
<accession>A0AAW0WSS2</accession>
<dbReference type="Proteomes" id="UP001445076">
    <property type="component" value="Unassembled WGS sequence"/>
</dbReference>
<evidence type="ECO:0000259" key="3">
    <source>
        <dbReference type="PROSITE" id="PS50940"/>
    </source>
</evidence>